<dbReference type="HOGENOM" id="CLU_111152_0_2_11"/>
<evidence type="ECO:0000313" key="2">
    <source>
        <dbReference type="EMBL" id="EFQ83728.1"/>
    </source>
</evidence>
<dbReference type="Proteomes" id="UP000003111">
    <property type="component" value="Unassembled WGS sequence"/>
</dbReference>
<keyword evidence="1" id="KW-1133">Transmembrane helix</keyword>
<dbReference type="InterPro" id="IPR013901">
    <property type="entry name" value="Anthrone_oxy"/>
</dbReference>
<dbReference type="Pfam" id="PF08592">
    <property type="entry name" value="Anthrone_oxy"/>
    <property type="match status" value="1"/>
</dbReference>
<feature type="transmembrane region" description="Helical" evidence="1">
    <location>
        <begin position="6"/>
        <end position="30"/>
    </location>
</feature>
<dbReference type="eggNOG" id="COG5500">
    <property type="taxonomic scope" value="Bacteria"/>
</dbReference>
<dbReference type="AlphaFoldDB" id="E2SBI2"/>
<accession>E2SBI2</accession>
<name>E2SBI2_9ACTN</name>
<proteinExistence type="predicted"/>
<dbReference type="RefSeq" id="WP_007078412.1">
    <property type="nucleotide sequence ID" value="NZ_CM001024.1"/>
</dbReference>
<dbReference type="STRING" id="585531.HMPREF0063_11391"/>
<protein>
    <recommendedName>
        <fullName evidence="4">DUF1772 domain-containing protein</fullName>
    </recommendedName>
</protein>
<evidence type="ECO:0008006" key="4">
    <source>
        <dbReference type="Google" id="ProtNLM"/>
    </source>
</evidence>
<keyword evidence="3" id="KW-1185">Reference proteome</keyword>
<sequence>MTSTAEIALVAGTAGAALNAGVFLGFQVAVMPALRGAADRTFVEAMRRVNVAIVNPVFLLVFADPVPALGVASVATGGDRWVVAALVLHLVTVGITAGVNVPLNDRLAAAGAVHDAAELSRVRSAFEPRWVAAHHVRTATAVLAAVAGLVGLATAG</sequence>
<feature type="transmembrane region" description="Helical" evidence="1">
    <location>
        <begin position="51"/>
        <end position="75"/>
    </location>
</feature>
<keyword evidence="1" id="KW-0812">Transmembrane</keyword>
<reference evidence="2" key="1">
    <citation type="submission" date="2010-08" db="EMBL/GenBank/DDBJ databases">
        <authorList>
            <person name="Muzny D."/>
            <person name="Qin X."/>
            <person name="Buhay C."/>
            <person name="Dugan-Rocha S."/>
            <person name="Ding Y."/>
            <person name="Chen G."/>
            <person name="Hawes A."/>
            <person name="Holder M."/>
            <person name="Jhangiani S."/>
            <person name="Johnson A."/>
            <person name="Khan Z."/>
            <person name="Li Z."/>
            <person name="Liu W."/>
            <person name="Liu X."/>
            <person name="Perez L."/>
            <person name="Shen H."/>
            <person name="Wang Q."/>
            <person name="Watt J."/>
            <person name="Xi L."/>
            <person name="Xin Y."/>
            <person name="Zhou J."/>
            <person name="Deng J."/>
            <person name="Jiang H."/>
            <person name="Liu Y."/>
            <person name="Qu J."/>
            <person name="Song X.-Z."/>
            <person name="Zhang L."/>
            <person name="Villasana D."/>
            <person name="Johnson A."/>
            <person name="Liu J."/>
            <person name="Liyanage D."/>
            <person name="Lorensuhewa L."/>
            <person name="Robinson T."/>
            <person name="Song A."/>
            <person name="Song B.-B."/>
            <person name="Dinh H."/>
            <person name="Thornton R."/>
            <person name="Coyle M."/>
            <person name="Francisco L."/>
            <person name="Jackson L."/>
            <person name="Javaid M."/>
            <person name="Korchina V."/>
            <person name="Kovar C."/>
            <person name="Mata R."/>
            <person name="Mathew T."/>
            <person name="Ngo R."/>
            <person name="Nguyen L."/>
            <person name="Nguyen N."/>
            <person name="Okwuonu G."/>
            <person name="Ongeri F."/>
            <person name="Pham C."/>
            <person name="Simmons D."/>
            <person name="Wilczek-Boney K."/>
            <person name="Hale W."/>
            <person name="Jakkamsetti A."/>
            <person name="Pham P."/>
            <person name="Ruth R."/>
            <person name="San Lucas F."/>
            <person name="Warren J."/>
            <person name="Zhang J."/>
            <person name="Zhao Z."/>
            <person name="Zhou C."/>
            <person name="Zhu D."/>
            <person name="Lee S."/>
            <person name="Bess C."/>
            <person name="Blankenburg K."/>
            <person name="Forbes L."/>
            <person name="Fu Q."/>
            <person name="Gubbala S."/>
            <person name="Hirani K."/>
            <person name="Jayaseelan J.C."/>
            <person name="Lara F."/>
            <person name="Munidasa M."/>
            <person name="Palculict T."/>
            <person name="Patil S."/>
            <person name="Pu L.-L."/>
            <person name="Saada N."/>
            <person name="Tang L."/>
            <person name="Weissenberger G."/>
            <person name="Zhu Y."/>
            <person name="Hemphill L."/>
            <person name="Shang Y."/>
            <person name="Youmans B."/>
            <person name="Ayvaz T."/>
            <person name="Ross M."/>
            <person name="Santibanez J."/>
            <person name="Aqrawi P."/>
            <person name="Gross S."/>
            <person name="Joshi V."/>
            <person name="Fowler G."/>
            <person name="Nazareth L."/>
            <person name="Reid J."/>
            <person name="Worley K."/>
            <person name="Petrosino J."/>
            <person name="Highlander S."/>
            <person name="Gibbs R."/>
        </authorList>
    </citation>
    <scope>NUCLEOTIDE SEQUENCE [LARGE SCALE GENOMIC DNA]</scope>
    <source>
        <strain evidence="2">DSM 15272</strain>
    </source>
</reference>
<evidence type="ECO:0000313" key="3">
    <source>
        <dbReference type="Proteomes" id="UP000003111"/>
    </source>
</evidence>
<evidence type="ECO:0000256" key="1">
    <source>
        <dbReference type="SAM" id="Phobius"/>
    </source>
</evidence>
<dbReference type="EMBL" id="ACLF03000004">
    <property type="protein sequence ID" value="EFQ83728.1"/>
    <property type="molecule type" value="Genomic_DNA"/>
</dbReference>
<feature type="transmembrane region" description="Helical" evidence="1">
    <location>
        <begin position="81"/>
        <end position="101"/>
    </location>
</feature>
<comment type="caution">
    <text evidence="2">The sequence shown here is derived from an EMBL/GenBank/DDBJ whole genome shotgun (WGS) entry which is preliminary data.</text>
</comment>
<gene>
    <name evidence="2" type="ORF">HMPREF0063_11391</name>
</gene>
<organism evidence="2 3">
    <name type="scientific">Aeromicrobium marinum DSM 15272</name>
    <dbReference type="NCBI Taxonomy" id="585531"/>
    <lineage>
        <taxon>Bacteria</taxon>
        <taxon>Bacillati</taxon>
        <taxon>Actinomycetota</taxon>
        <taxon>Actinomycetes</taxon>
        <taxon>Propionibacteriales</taxon>
        <taxon>Nocardioidaceae</taxon>
        <taxon>Aeromicrobium</taxon>
    </lineage>
</organism>
<keyword evidence="1" id="KW-0472">Membrane</keyword>